<protein>
    <recommendedName>
        <fullName evidence="2">RNase H type-1 domain-containing protein</fullName>
    </recommendedName>
</protein>
<reference evidence="1" key="1">
    <citation type="journal article" date="2014" name="Nat. Genet.">
        <title>Genome and transcriptome of the porcine whipworm Trichuris suis.</title>
        <authorList>
            <person name="Jex A.R."/>
            <person name="Nejsum P."/>
            <person name="Schwarz E.M."/>
            <person name="Hu L."/>
            <person name="Young N.D."/>
            <person name="Hall R.S."/>
            <person name="Korhonen P.K."/>
            <person name="Liao S."/>
            <person name="Thamsborg S."/>
            <person name="Xia J."/>
            <person name="Xu P."/>
            <person name="Wang S."/>
            <person name="Scheerlinck J.P."/>
            <person name="Hofmann A."/>
            <person name="Sternberg P.W."/>
            <person name="Wang J."/>
            <person name="Gasser R.B."/>
        </authorList>
    </citation>
    <scope>NUCLEOTIDE SEQUENCE [LARGE SCALE GENOMIC DNA]</scope>
    <source>
        <strain evidence="1">DCEP-RM93F</strain>
    </source>
</reference>
<gene>
    <name evidence="1" type="ORF">M514_08865</name>
</gene>
<proteinExistence type="predicted"/>
<accession>A0A085NBR2</accession>
<sequence>MIIKGRKYALTRLGFSLNVALTVMKAVVERKGASAYIHDIFVNEDVVEANRVITHLARYGLSCKAPEQVASGGCALGLKVWKDRGTMMWSRAIEISTLPNRLTRRIAFAYYGELVGHYPDEPIQDVREKTTRTCLDLMAKVPTAATQAADQTASPPTHLHGLVQTRRSPLSRPRVTVRTRAHVEALDAGDAPWRQGMRTIGTEQAPAHACYHRGVTDMARDPVRRRWDVSGNRAKIWVGASSLAVGVALGVDGAIMEDEAWFRPDEARHINMAELDAAIKGLNLAVLRNMIDLRLMKDSLTVHRWIDDGLSARTRLRTKAANEMLIRRRVEIIQAHPALRRLMGLEKLFLLLGRYRTEDCGCRKTGSLFIGTMPQSRQDWRLIPTRLDVDGSGSSSAS</sequence>
<evidence type="ECO:0000313" key="1">
    <source>
        <dbReference type="EMBL" id="KFD66908.1"/>
    </source>
</evidence>
<dbReference type="EMBL" id="KL367519">
    <property type="protein sequence ID" value="KFD66908.1"/>
    <property type="molecule type" value="Genomic_DNA"/>
</dbReference>
<dbReference type="AlphaFoldDB" id="A0A085NBR2"/>
<feature type="non-terminal residue" evidence="1">
    <location>
        <position position="398"/>
    </location>
</feature>
<evidence type="ECO:0008006" key="2">
    <source>
        <dbReference type="Google" id="ProtNLM"/>
    </source>
</evidence>
<name>A0A085NBR2_9BILA</name>
<organism evidence="1">
    <name type="scientific">Trichuris suis</name>
    <name type="common">pig whipworm</name>
    <dbReference type="NCBI Taxonomy" id="68888"/>
    <lineage>
        <taxon>Eukaryota</taxon>
        <taxon>Metazoa</taxon>
        <taxon>Ecdysozoa</taxon>
        <taxon>Nematoda</taxon>
        <taxon>Enoplea</taxon>
        <taxon>Dorylaimia</taxon>
        <taxon>Trichinellida</taxon>
        <taxon>Trichuridae</taxon>
        <taxon>Trichuris</taxon>
    </lineage>
</organism>
<dbReference type="Proteomes" id="UP000030758">
    <property type="component" value="Unassembled WGS sequence"/>
</dbReference>